<dbReference type="Gene3D" id="3.40.720.10">
    <property type="entry name" value="Alkaline Phosphatase, subunit A"/>
    <property type="match status" value="1"/>
</dbReference>
<evidence type="ECO:0008006" key="4">
    <source>
        <dbReference type="Google" id="ProtNLM"/>
    </source>
</evidence>
<feature type="transmembrane region" description="Helical" evidence="1">
    <location>
        <begin position="21"/>
        <end position="37"/>
    </location>
</feature>
<proteinExistence type="predicted"/>
<dbReference type="SUPFAM" id="SSF53649">
    <property type="entry name" value="Alkaline phosphatase-like"/>
    <property type="match status" value="1"/>
</dbReference>
<gene>
    <name evidence="2" type="ORF">P7122_01260</name>
</gene>
<comment type="caution">
    <text evidence="2">The sequence shown here is derived from an EMBL/GenBank/DDBJ whole genome shotgun (WGS) entry which is preliminary data.</text>
</comment>
<feature type="transmembrane region" description="Helical" evidence="1">
    <location>
        <begin position="49"/>
        <end position="71"/>
    </location>
</feature>
<organism evidence="2 3">
    <name type="scientific">Winogradskyella marincola</name>
    <dbReference type="NCBI Taxonomy" id="3037795"/>
    <lineage>
        <taxon>Bacteria</taxon>
        <taxon>Pseudomonadati</taxon>
        <taxon>Bacteroidota</taxon>
        <taxon>Flavobacteriia</taxon>
        <taxon>Flavobacteriales</taxon>
        <taxon>Flavobacteriaceae</taxon>
        <taxon>Winogradskyella</taxon>
    </lineage>
</organism>
<evidence type="ECO:0000256" key="1">
    <source>
        <dbReference type="SAM" id="Phobius"/>
    </source>
</evidence>
<keyword evidence="1" id="KW-0472">Membrane</keyword>
<evidence type="ECO:0000313" key="2">
    <source>
        <dbReference type="EMBL" id="MDG4714481.1"/>
    </source>
</evidence>
<keyword evidence="1" id="KW-1133">Transmembrane helix</keyword>
<dbReference type="RefSeq" id="WP_278003964.1">
    <property type="nucleotide sequence ID" value="NZ_JARSBN010000001.1"/>
</dbReference>
<dbReference type="Proteomes" id="UP001529085">
    <property type="component" value="Unassembled WGS sequence"/>
</dbReference>
<keyword evidence="1" id="KW-0812">Transmembrane</keyword>
<feature type="transmembrane region" description="Helical" evidence="1">
    <location>
        <begin position="83"/>
        <end position="101"/>
    </location>
</feature>
<keyword evidence="3" id="KW-1185">Reference proteome</keyword>
<accession>A0ABT6FXH6</accession>
<sequence length="496" mass="57723">MLNKLRAIVIDFISSKKEFPVVAALASGLYPLFYYYDKNFSILNSWSQFLFYVLFYLLMPVVLIFGVYKILSKKHFLYKLKRYCIPVFNLVLFTFFVIISVQGFENKNSFFILLVPVLLGVLLRKHFNKIIVLQYLLASLVALKLLPDIYRHFTYSSQWMQQPDNIEAVVFKKKPNIYIIQPDGYANFSELKKSNYNYDNKAFESFLQDNDFKLYENFRSNYFSTLSSNSSMFSMKHHYYNKPLKPGLEEVYSARDVIVGENPVISVFKKNNYKTFLLLEKSYLLLNRPKIAYDYSNLQTSDISFFSRGFDVLRDLNEDLESAIKNNTSTNNFFFLEKLKPGHIATRGNESKGAEHERKNYLKELEESNEWLKESVDIITKNDPNGLIVIIADHGGFVGLDYMHQCKQKQTDSDLINTVFSAALAIKWPSNAPEYDDKLKTNVNLFRVLFSYLSEDEAYLDNLQEDSSYTIIEKGEPFGTYKVLDSKGNVVLEKVE</sequence>
<name>A0ABT6FXH6_9FLAO</name>
<evidence type="ECO:0000313" key="3">
    <source>
        <dbReference type="Proteomes" id="UP001529085"/>
    </source>
</evidence>
<dbReference type="InterPro" id="IPR017850">
    <property type="entry name" value="Alkaline_phosphatase_core_sf"/>
</dbReference>
<protein>
    <recommendedName>
        <fullName evidence="4">Sulfatase N-terminal domain-containing protein</fullName>
    </recommendedName>
</protein>
<reference evidence="2 3" key="1">
    <citation type="submission" date="2023-03" db="EMBL/GenBank/DDBJ databases">
        <title>Strain YYF002 represents a novel species in the genus Winogradskyella isolated from seawater.</title>
        <authorList>
            <person name="Fu Z.-Y."/>
        </authorList>
    </citation>
    <scope>NUCLEOTIDE SEQUENCE [LARGE SCALE GENOMIC DNA]</scope>
    <source>
        <strain evidence="2 3">YYF002</strain>
    </source>
</reference>
<dbReference type="EMBL" id="JARSBN010000001">
    <property type="protein sequence ID" value="MDG4714481.1"/>
    <property type="molecule type" value="Genomic_DNA"/>
</dbReference>